<dbReference type="EMBL" id="LT670846">
    <property type="protein sequence ID" value="SHK15015.1"/>
    <property type="molecule type" value="Genomic_DNA"/>
</dbReference>
<reference evidence="9 10" key="1">
    <citation type="submission" date="2016-11" db="EMBL/GenBank/DDBJ databases">
        <authorList>
            <person name="Jaros S."/>
            <person name="Januszkiewicz K."/>
            <person name="Wedrychowicz H."/>
        </authorList>
    </citation>
    <scope>NUCLEOTIDE SEQUENCE [LARGE SCALE GENOMIC DNA]</scope>
    <source>
        <strain evidence="9 10">DSM 19557</strain>
    </source>
</reference>
<dbReference type="STRING" id="381751.SAMN05444391_0070"/>
<evidence type="ECO:0000256" key="5">
    <source>
        <dbReference type="HAMAP-Rule" id="MF_01080"/>
    </source>
</evidence>
<accession>A0A1M6Q471</accession>
<comment type="similarity">
    <text evidence="2 5">Belongs to the pseudouridine synthase TruB family. Type 1 subfamily.</text>
</comment>
<evidence type="ECO:0000313" key="9">
    <source>
        <dbReference type="EMBL" id="SHK15015.1"/>
    </source>
</evidence>
<dbReference type="InterPro" id="IPR020103">
    <property type="entry name" value="PsdUridine_synth_cat_dom_sf"/>
</dbReference>
<dbReference type="GO" id="GO:0031119">
    <property type="term" value="P:tRNA pseudouridine synthesis"/>
    <property type="evidence" value="ECO:0007669"/>
    <property type="project" value="UniProtKB-UniRule"/>
</dbReference>
<evidence type="ECO:0000256" key="3">
    <source>
        <dbReference type="ARBA" id="ARBA00022694"/>
    </source>
</evidence>
<evidence type="ECO:0000259" key="8">
    <source>
        <dbReference type="Pfam" id="PF16198"/>
    </source>
</evidence>
<dbReference type="InterPro" id="IPR036974">
    <property type="entry name" value="PUA_sf"/>
</dbReference>
<evidence type="ECO:0000256" key="4">
    <source>
        <dbReference type="ARBA" id="ARBA00023235"/>
    </source>
</evidence>
<dbReference type="Proteomes" id="UP000189810">
    <property type="component" value="Chromosome I"/>
</dbReference>
<evidence type="ECO:0000259" key="7">
    <source>
        <dbReference type="Pfam" id="PF09157"/>
    </source>
</evidence>
<comment type="catalytic activity">
    <reaction evidence="1 5">
        <text>uridine(55) in tRNA = pseudouridine(55) in tRNA</text>
        <dbReference type="Rhea" id="RHEA:42532"/>
        <dbReference type="Rhea" id="RHEA-COMP:10101"/>
        <dbReference type="Rhea" id="RHEA-COMP:10102"/>
        <dbReference type="ChEBI" id="CHEBI:65314"/>
        <dbReference type="ChEBI" id="CHEBI:65315"/>
        <dbReference type="EC" id="5.4.99.25"/>
    </reaction>
</comment>
<dbReference type="Pfam" id="PF01509">
    <property type="entry name" value="TruB_N"/>
    <property type="match status" value="1"/>
</dbReference>
<evidence type="ECO:0000256" key="1">
    <source>
        <dbReference type="ARBA" id="ARBA00000385"/>
    </source>
</evidence>
<dbReference type="GO" id="GO:1990481">
    <property type="term" value="P:mRNA pseudouridine synthesis"/>
    <property type="evidence" value="ECO:0007669"/>
    <property type="project" value="TreeGrafter"/>
</dbReference>
<keyword evidence="10" id="KW-1185">Reference proteome</keyword>
<sequence>MSSGVLLVDKPKWLTSTDVLNAIKDRFALKVGHTGTLDPIATGLLLVLVGEATKFSQFFHILPKGYLATAVLGKITDTYDADGKIVEERPVKVSCDDVKKAVDKFVGKLEQIPPPYSAKKVGGVRAYRLAREGKTPSLKPSQVEVYRAELLECKLPYLKILYEVSSGTYIRSLVYDLGMFLSCGAYLEDLRRLWIGNFKVEDAISLEELLRLEDISKILIPIDQALYFMQEVKLSVKEGERIKKGGKLRVSPGNTRAFVRLYQGNEFIGVGLLEGEELRPYRLLSA</sequence>
<gene>
    <name evidence="5" type="primary">truB</name>
    <name evidence="9" type="ORF">SAMN05444391_0070</name>
</gene>
<dbReference type="InterPro" id="IPR014780">
    <property type="entry name" value="tRNA_psdUridine_synth_TruB"/>
</dbReference>
<comment type="function">
    <text evidence="5">Responsible for synthesis of pseudouridine from uracil-55 in the psi GC loop of transfer RNAs.</text>
</comment>
<name>A0A1M6Q471_9AQUI</name>
<dbReference type="OrthoDB" id="9802309at2"/>
<evidence type="ECO:0000259" key="6">
    <source>
        <dbReference type="Pfam" id="PF01509"/>
    </source>
</evidence>
<keyword evidence="4 5" id="KW-0413">Isomerase</keyword>
<dbReference type="GO" id="GO:0003723">
    <property type="term" value="F:RNA binding"/>
    <property type="evidence" value="ECO:0007669"/>
    <property type="project" value="InterPro"/>
</dbReference>
<evidence type="ECO:0000313" key="10">
    <source>
        <dbReference type="Proteomes" id="UP000189810"/>
    </source>
</evidence>
<dbReference type="EC" id="5.4.99.25" evidence="5"/>
<dbReference type="Pfam" id="PF09157">
    <property type="entry name" value="TruB-C_2"/>
    <property type="match status" value="1"/>
</dbReference>
<dbReference type="InterPro" id="IPR015240">
    <property type="entry name" value="tRNA_sdUridine_synth_fam1_C"/>
</dbReference>
<feature type="domain" description="tRNA pseudouridylate synthase B C-terminal" evidence="8">
    <location>
        <begin position="171"/>
        <end position="226"/>
    </location>
</feature>
<organism evidence="9 10">
    <name type="scientific">Thermocrinis minervae</name>
    <dbReference type="NCBI Taxonomy" id="381751"/>
    <lineage>
        <taxon>Bacteria</taxon>
        <taxon>Pseudomonadati</taxon>
        <taxon>Aquificota</taxon>
        <taxon>Aquificia</taxon>
        <taxon>Aquificales</taxon>
        <taxon>Aquificaceae</taxon>
        <taxon>Thermocrinis</taxon>
    </lineage>
</organism>
<dbReference type="PANTHER" id="PTHR13767">
    <property type="entry name" value="TRNA-PSEUDOURIDINE SYNTHASE"/>
    <property type="match status" value="1"/>
</dbReference>
<dbReference type="SUPFAM" id="SSF55120">
    <property type="entry name" value="Pseudouridine synthase"/>
    <property type="match status" value="1"/>
</dbReference>
<dbReference type="CDD" id="cd02573">
    <property type="entry name" value="PseudoU_synth_EcTruB"/>
    <property type="match status" value="1"/>
</dbReference>
<feature type="domain" description="Pseudouridine synthase II N-terminal" evidence="6">
    <location>
        <begin position="30"/>
        <end position="170"/>
    </location>
</feature>
<feature type="domain" description="tRNA pseudouridine synthase II TruB subfamily 1 C-terminal" evidence="7">
    <location>
        <begin position="231"/>
        <end position="284"/>
    </location>
</feature>
<dbReference type="GO" id="GO:0160148">
    <property type="term" value="F:tRNA pseudouridine(55) synthase activity"/>
    <property type="evidence" value="ECO:0007669"/>
    <property type="project" value="UniProtKB-EC"/>
</dbReference>
<dbReference type="RefSeq" id="WP_079653283.1">
    <property type="nucleotide sequence ID" value="NZ_LT670846.1"/>
</dbReference>
<proteinExistence type="inferred from homology"/>
<dbReference type="Gene3D" id="2.30.130.10">
    <property type="entry name" value="PUA domain"/>
    <property type="match status" value="1"/>
</dbReference>
<dbReference type="InterPro" id="IPR002501">
    <property type="entry name" value="PsdUridine_synth_N"/>
</dbReference>
<evidence type="ECO:0000256" key="2">
    <source>
        <dbReference type="ARBA" id="ARBA00005642"/>
    </source>
</evidence>
<dbReference type="NCBIfam" id="TIGR00431">
    <property type="entry name" value="TruB"/>
    <property type="match status" value="1"/>
</dbReference>
<protein>
    <recommendedName>
        <fullName evidence="5">tRNA pseudouridine synthase B</fullName>
        <ecNumber evidence="5">5.4.99.25</ecNumber>
    </recommendedName>
    <alternativeName>
        <fullName evidence="5">tRNA pseudouridine(55) synthase</fullName>
        <shortName evidence="5">Psi55 synthase</shortName>
    </alternativeName>
    <alternativeName>
        <fullName evidence="5">tRNA pseudouridylate synthase</fullName>
    </alternativeName>
    <alternativeName>
        <fullName evidence="5">tRNA-uridine isomerase</fullName>
    </alternativeName>
</protein>
<feature type="active site" description="Nucleophile" evidence="5">
    <location>
        <position position="38"/>
    </location>
</feature>
<dbReference type="Gene3D" id="3.30.2350.10">
    <property type="entry name" value="Pseudouridine synthase"/>
    <property type="match status" value="1"/>
</dbReference>
<dbReference type="Pfam" id="PF16198">
    <property type="entry name" value="TruB_C_2"/>
    <property type="match status" value="1"/>
</dbReference>
<keyword evidence="3 5" id="KW-0819">tRNA processing</keyword>
<dbReference type="HAMAP" id="MF_01080">
    <property type="entry name" value="TruB_bact"/>
    <property type="match status" value="1"/>
</dbReference>
<dbReference type="AlphaFoldDB" id="A0A1M6Q471"/>
<dbReference type="PANTHER" id="PTHR13767:SF2">
    <property type="entry name" value="PSEUDOURIDYLATE SYNTHASE TRUB1"/>
    <property type="match status" value="1"/>
</dbReference>
<dbReference type="InterPro" id="IPR032819">
    <property type="entry name" value="TruB_C"/>
</dbReference>